<dbReference type="GO" id="GO:0005319">
    <property type="term" value="F:lipid transporter activity"/>
    <property type="evidence" value="ECO:0007669"/>
    <property type="project" value="InterPro"/>
</dbReference>
<organism evidence="10 11">
    <name type="scientific">Macrostomum lignano</name>
    <dbReference type="NCBI Taxonomy" id="282301"/>
    <lineage>
        <taxon>Eukaryota</taxon>
        <taxon>Metazoa</taxon>
        <taxon>Spiralia</taxon>
        <taxon>Lophotrochozoa</taxon>
        <taxon>Platyhelminthes</taxon>
        <taxon>Rhabditophora</taxon>
        <taxon>Macrostomorpha</taxon>
        <taxon>Macrostomida</taxon>
        <taxon>Macrostomidae</taxon>
        <taxon>Macrostomum</taxon>
    </lineage>
</organism>
<name>A0A267DGG5_9PLAT</name>
<evidence type="ECO:0000256" key="6">
    <source>
        <dbReference type="SAM" id="MobiDB-lite"/>
    </source>
</evidence>
<evidence type="ECO:0000313" key="11">
    <source>
        <dbReference type="Proteomes" id="UP000215902"/>
    </source>
</evidence>
<dbReference type="Proteomes" id="UP000215902">
    <property type="component" value="Unassembled WGS sequence"/>
</dbReference>
<feature type="domain" description="VWFD" evidence="9">
    <location>
        <begin position="1431"/>
        <end position="1642"/>
    </location>
</feature>
<dbReference type="Gene3D" id="1.25.10.20">
    <property type="entry name" value="Vitellinogen, superhelical"/>
    <property type="match status" value="1"/>
</dbReference>
<dbReference type="InterPro" id="IPR015255">
    <property type="entry name" value="Vitellinogen_open_b-sht"/>
</dbReference>
<dbReference type="Pfam" id="PF09172">
    <property type="entry name" value="Vit_open_b-sht"/>
    <property type="match status" value="1"/>
</dbReference>
<evidence type="ECO:0000256" key="2">
    <source>
        <dbReference type="ARBA" id="ARBA00022761"/>
    </source>
</evidence>
<dbReference type="EMBL" id="NIVC01004347">
    <property type="protein sequence ID" value="PAA47744.1"/>
    <property type="molecule type" value="Genomic_DNA"/>
</dbReference>
<dbReference type="SMART" id="SM01169">
    <property type="entry name" value="DUF1943"/>
    <property type="match status" value="1"/>
</dbReference>
<dbReference type="PROSITE" id="PS51233">
    <property type="entry name" value="VWFD"/>
    <property type="match status" value="1"/>
</dbReference>
<dbReference type="Gene3D" id="2.20.50.20">
    <property type="entry name" value="Lipovitellin. Chain A, domain 3"/>
    <property type="match status" value="1"/>
</dbReference>
<dbReference type="GO" id="GO:0045735">
    <property type="term" value="F:nutrient reservoir activity"/>
    <property type="evidence" value="ECO:0007669"/>
    <property type="project" value="UniProtKB-KW"/>
</dbReference>
<keyword evidence="4" id="KW-0325">Glycoprotein</keyword>
<keyword evidence="2" id="KW-0758">Storage protein</keyword>
<proteinExistence type="predicted"/>
<feature type="chain" id="PRO_5012379464" description="VWFD domain-containing protein" evidence="7">
    <location>
        <begin position="16"/>
        <end position="2097"/>
    </location>
</feature>
<dbReference type="InterPro" id="IPR001846">
    <property type="entry name" value="VWF_type-D"/>
</dbReference>
<dbReference type="PANTHER" id="PTHR23345:SF15">
    <property type="entry name" value="VITELLOGENIN 1-RELATED"/>
    <property type="match status" value="1"/>
</dbReference>
<dbReference type="InterPro" id="IPR015817">
    <property type="entry name" value="Vitellinogen_open_b-sht_sub1"/>
</dbReference>
<keyword evidence="1 7" id="KW-0732">Signal</keyword>
<dbReference type="InterPro" id="IPR050733">
    <property type="entry name" value="Vitellogenin/Apolipophorin"/>
</dbReference>
<dbReference type="STRING" id="282301.A0A267DGG5"/>
<dbReference type="InterPro" id="IPR015819">
    <property type="entry name" value="Lipid_transp_b-sht_shell"/>
</dbReference>
<protein>
    <recommendedName>
        <fullName evidence="12">VWFD domain-containing protein</fullName>
    </recommendedName>
</protein>
<dbReference type="PANTHER" id="PTHR23345">
    <property type="entry name" value="VITELLOGENIN-RELATED"/>
    <property type="match status" value="1"/>
</dbReference>
<sequence>MKLLFLLACVGLAASASLRPAGQLRAGTPRQLEYQYDAQIGSGIEEISGQFSTVRMRFRVQMRTDGAASAVAGAEKWTVTFTEVNLRQRINATEQLPKTMLPMAEFRNLEDPLMWAQVERALKQPFAVLLRSREQKVAKVLFNEAEPFWSVNIKKGFLSMLQVDFVPKIPKKMENGQWTKEQDEMTTAAVCRTFYTADQIEYHESDSPVYRVAKSIDFNNCRNPMDGSRGLAAMWNGLRHHESLRSASQEGRSSDLVSVSNLAQYLVEMGGDRASPLIRKGWARTVHTLSPSSDSQHGTEKIFSVQKLKLIGSDDISASDVEALEALTEQPEGLRLIYPQEARNIDREAMLNQVVRQFRKLWMTDRRSEVDMPSLEQIVRILRLHLKRVEDIEAVAQQISSQGAPVLRDFIMDICPQLANHGSTEFLMRIVRALVKTSSQPSATNIAQMAGVSIEHIPAIFAKLSMTSKWQLRTLRVVLDTVNDSEFRSKLMTAERMPIYSAAWLSLGAMVNVYYGRQAGIEPYLQPLSDAAAPWEARRIHAASSEEFRREFIAEVTAGLRRTDAGRDLALKVAKNCGLFELYDQLGPIIRSRDARKVSERVQAVYATQNMLRRNSLTRVTAEDARSVAQEEKYIREDSEYRRHFEAVSSRIHADLIACFRNAREDPELRIACYRVLMQCPNVKQTVLNMLVQAILSEPTQQVYAYCVSHMAQIASSSLPRYDRVRPTVQSVLSMLQRREPMEQVYSRVFHGQLWDELHKLGLTVETDMIVSDKSFVPRWSHIKIEHQSMGKNVPALEISMRTEGLQSVLAKLVGPRSALYADSVAKLLRRSARSLDASVDSELLDILPRMLAEVPQLDLTLAFMGYDVIYVKSVRKLSSSSSDELRKSGKAEAIVKSLASMGNILKSFGRLFSISANYELPTPAGSILDLNCFMTLDFKPAVTIEPKGNSASKKSGYQVKASLPIVIKGFKRFGSNMHILNHYHQWLTTLKVLKQSSQEFVIQMDASDAKQPGLKLLMAVPGSKSPIVQFKNAAYSTFTESNIQSGRIRVSNKNVTVVHRQIQKQKRLDFSPVLSNLLAPFGYKLQVQGKQHFTADLYKAPCSLLSGPSEFTVFLEPTTEEETRRTVFISSKLKVIEDEESAKPPQVRLEVDNVRIQSDSSETIKQRLVSAVFEPRDWSASRRTFRCSLRYHLGLPSSQQASGYQMTVNGQIDLPEDLPMSPRSLPLRSDEWFNDRRLRMELRINDEESQVGKIEVQFSSNPELKKLLVDSGLSESQMKKMFPRIAACLNESRQSVREEPLKANPLFTPSCIRQFKKFNKLSQVEIEITQSADWFMNPQASPLLLAAIQKIQDYLKPYLTLSEAQRSHDANKITIVSRPSPVDFRVQHLNVTCPHRRNVWRSIQLPAVPFTWAGVVPIATSAMDYAKGGRTKCSLLHSHIKTFDDVAYSIPKSLFSRIAENQCPMLLAKDCSKAKEFQVLAHIKDGKKYITMHLNTDSSRPFVIEVSKPINSDQAKSTVKVNGVEVEHSEEPREEVQIYKHTVRAEKSPVTVEISKYRYAGTVMYSISSKQQQVSLLVGGKKLRTVEIRVSPFYRNRMCGLCGDYDSEKFREFKGPNYHRVAATEKKMIEQYVLPVSDSCRMDQSDSFEQAQSIELSRPNYRSHWSSDMPRRRSSCQIVAGKKVKTFKHAELELMSPALKQIVQDTECAAKLAVAKIGDQRVRVFLHSSRREVLVKVGSEYEQRLSMSRPASTEQTSSPAPSGVAAHLEKRASQAALRLMKDDNKVTIKVTRDQRVVIKASEVDDREDAICELSHPSQMSQADRSSESVFDSLKTFTDAEESPVCREQLRRRLNQCRVSPARVQPFHVRGESDWWQPRYMDAQLLNRLAQTQTPLILSADQIAEGSAVYSVQMVHERPAGSADNDQLIRHILLKKDRDTLAKISIPAQLGSSSAARVRVTYRRDGAERTADSSAEEDIDSDFRLSVSEQRISLVHKSRLYQLDIEPQAGKPEITIVRSSAHPSYARVGLCQANQLAEVREHHANPRAVLVGAMRATVRARGLSSMLSEAEIVRYSRLLSAIERAEDEPSSTAEALW</sequence>
<dbReference type="Pfam" id="PF01347">
    <property type="entry name" value="Vitellogenin_N"/>
    <property type="match status" value="2"/>
</dbReference>
<dbReference type="SUPFAM" id="SSF48431">
    <property type="entry name" value="Lipovitellin-phosvitin complex, superhelical domain"/>
    <property type="match status" value="1"/>
</dbReference>
<dbReference type="Gene3D" id="2.30.230.10">
    <property type="entry name" value="Lipovitellin, beta-sheet shell regions, chain A"/>
    <property type="match status" value="1"/>
</dbReference>
<evidence type="ECO:0000256" key="1">
    <source>
        <dbReference type="ARBA" id="ARBA00022729"/>
    </source>
</evidence>
<accession>A0A267DGG5</accession>
<dbReference type="SUPFAM" id="SSF56968">
    <property type="entry name" value="Lipovitellin-phosvitin complex, beta-sheet shell regions"/>
    <property type="match status" value="2"/>
</dbReference>
<dbReference type="PROSITE" id="PS51211">
    <property type="entry name" value="VITELLOGENIN"/>
    <property type="match status" value="1"/>
</dbReference>
<dbReference type="SMART" id="SM00216">
    <property type="entry name" value="VWD"/>
    <property type="match status" value="1"/>
</dbReference>
<comment type="caution">
    <text evidence="5">Lacks conserved residue(s) required for the propagation of feature annotation.</text>
</comment>
<evidence type="ECO:0000256" key="5">
    <source>
        <dbReference type="PROSITE-ProRule" id="PRU00557"/>
    </source>
</evidence>
<comment type="caution">
    <text evidence="10">The sequence shown here is derived from an EMBL/GenBank/DDBJ whole genome shotgun (WGS) entry which is preliminary data.</text>
</comment>
<keyword evidence="11" id="KW-1185">Reference proteome</keyword>
<dbReference type="OrthoDB" id="160294at2759"/>
<evidence type="ECO:0000259" key="8">
    <source>
        <dbReference type="PROSITE" id="PS51211"/>
    </source>
</evidence>
<evidence type="ECO:0000256" key="3">
    <source>
        <dbReference type="ARBA" id="ARBA00023157"/>
    </source>
</evidence>
<dbReference type="InterPro" id="IPR015816">
    <property type="entry name" value="Vitellinogen_b-sht_N"/>
</dbReference>
<evidence type="ECO:0000256" key="7">
    <source>
        <dbReference type="SAM" id="SignalP"/>
    </source>
</evidence>
<evidence type="ECO:0000256" key="4">
    <source>
        <dbReference type="ARBA" id="ARBA00023180"/>
    </source>
</evidence>
<dbReference type="InterPro" id="IPR011030">
    <property type="entry name" value="Lipovitellin_superhlx_dom"/>
</dbReference>
<feature type="region of interest" description="Disordered" evidence="6">
    <location>
        <begin position="1745"/>
        <end position="1766"/>
    </location>
</feature>
<evidence type="ECO:0008006" key="12">
    <source>
        <dbReference type="Google" id="ProtNLM"/>
    </source>
</evidence>
<feature type="domain" description="Vitellogenin" evidence="8">
    <location>
        <begin position="26"/>
        <end position="782"/>
    </location>
</feature>
<dbReference type="InterPro" id="IPR001747">
    <property type="entry name" value="Vitellogenin_N"/>
</dbReference>
<dbReference type="SMART" id="SM00638">
    <property type="entry name" value="LPD_N"/>
    <property type="match status" value="1"/>
</dbReference>
<gene>
    <name evidence="10" type="ORF">BOX15_Mlig008746g4</name>
</gene>
<evidence type="ECO:0000313" key="10">
    <source>
        <dbReference type="EMBL" id="PAA47744.1"/>
    </source>
</evidence>
<dbReference type="Pfam" id="PF00094">
    <property type="entry name" value="VWD"/>
    <property type="match status" value="1"/>
</dbReference>
<feature type="signal peptide" evidence="7">
    <location>
        <begin position="1"/>
        <end position="15"/>
    </location>
</feature>
<evidence type="ECO:0000259" key="9">
    <source>
        <dbReference type="PROSITE" id="PS51233"/>
    </source>
</evidence>
<reference evidence="10 11" key="1">
    <citation type="submission" date="2017-06" db="EMBL/GenBank/DDBJ databases">
        <title>A platform for efficient transgenesis in Macrostomum lignano, a flatworm model organism for stem cell research.</title>
        <authorList>
            <person name="Berezikov E."/>
        </authorList>
    </citation>
    <scope>NUCLEOTIDE SEQUENCE [LARGE SCALE GENOMIC DNA]</scope>
    <source>
        <strain evidence="10">DV1</strain>
        <tissue evidence="10">Whole organism</tissue>
    </source>
</reference>
<feature type="compositionally biased region" description="Polar residues" evidence="6">
    <location>
        <begin position="1746"/>
        <end position="1761"/>
    </location>
</feature>
<keyword evidence="3" id="KW-1015">Disulfide bond</keyword>